<dbReference type="GO" id="GO:0031290">
    <property type="term" value="P:retinal ganglion cell axon guidance"/>
    <property type="evidence" value="ECO:0007669"/>
    <property type="project" value="Ensembl"/>
</dbReference>
<protein>
    <submittedName>
        <fullName evidence="18">Cadherin 11, type 2, OB-cadherin (osteoblast)</fullName>
    </submittedName>
</protein>
<sequence>EGQVLHRSKRGWVWNQFFVIEEYTGPDPVLVGRLHSDVDTGNGNIKYILSGEGAGTIFVIDDKTGNIHATKTLDREEQAQYTLTAQAVDRHTNKPLEPPSEFIVKVQDINDNPPEFLHGPYYARVPEMSNVGRLGLAPAVTTRLYKPKWSNTHKHTRVIHIHICHKPCHKKEGKVQLLRCSLAGQQREKQSQTQTVLKNSSQLSQVSTLSDTFIADTIGDINVNPPCPPKLTLTQMSVSEDKVPGEEVGRLMAKDPDLGDNGHVNYRFVDGDGMAVFELSTDSETKEAIIKLKKPVDYENKRLYTLKVEGSNPHIDPQFLAWGPYKDEATIKISVEDADEPPVFIAPSYTFEVEENAPPGTVVGRVHAKDTDIAVNPIRYMIPQYTDIERFFSINSEDGLITTTKPLDRETQAWHNISVSATEIGGHHQDTKVRVNIRVKDVNDNPPEFATNNEVLMCESAMPGKIIETISAVDKDEMGHRQHFSFSLAAEVAHNHNFSIKDNRDSTASVVVLRKGFSRLTQDVYHLPIEINDNGFPAMSSTNTLTIRVCSCDSKNTILSCNVEPYVLPAGLSTGALIAILACIVILLAIVVLFVALRRQKKEPLIVFEEEDIRENIITYDDEGGGEEDTEAFDIATLQNPDGANGFLPRKDMKPEFQYAMRPGSGRPAANSVDVDDFIKTRIAEADSDPTAPPYDSIQIYGYEGRGSLAGSLSSLESVTTESDLDYDYLQSWGPRFKKLADLYGAKDCYANE</sequence>
<dbReference type="PANTHER" id="PTHR24027">
    <property type="entry name" value="CADHERIN-23"/>
    <property type="match status" value="1"/>
</dbReference>
<comment type="subcellular location">
    <subcellularLocation>
        <location evidence="2">Cell junction</location>
        <location evidence="2">Adherens junction</location>
    </subcellularLocation>
    <subcellularLocation>
        <location evidence="1 14">Cell membrane</location>
        <topology evidence="1 14">Single-pass type I membrane protein</topology>
    </subcellularLocation>
</comment>
<keyword evidence="6" id="KW-0677">Repeat</keyword>
<keyword evidence="7 13" id="KW-0106">Calcium</keyword>
<comment type="function">
    <text evidence="15">Cadherins are calcium-dependent cell adhesion proteins.</text>
</comment>
<dbReference type="AlphaFoldDB" id="H3CWV4"/>
<keyword evidence="12" id="KW-0325">Glycoprotein</keyword>
<dbReference type="GO" id="GO:0002009">
    <property type="term" value="P:morphogenesis of an epithelium"/>
    <property type="evidence" value="ECO:0007669"/>
    <property type="project" value="UniProtKB-ARBA"/>
</dbReference>
<dbReference type="HOGENOM" id="CLU_005284_3_1_1"/>
<evidence type="ECO:0000256" key="13">
    <source>
        <dbReference type="PROSITE-ProRule" id="PRU00043"/>
    </source>
</evidence>
<evidence type="ECO:0000256" key="6">
    <source>
        <dbReference type="ARBA" id="ARBA00022737"/>
    </source>
</evidence>
<dbReference type="Pfam" id="PF00028">
    <property type="entry name" value="Cadherin"/>
    <property type="match status" value="4"/>
</dbReference>
<keyword evidence="8 14" id="KW-0130">Cell adhesion</keyword>
<keyword evidence="11 16" id="KW-0472">Membrane</keyword>
<evidence type="ECO:0000256" key="5">
    <source>
        <dbReference type="ARBA" id="ARBA00022723"/>
    </source>
</evidence>
<dbReference type="SMART" id="SM00112">
    <property type="entry name" value="CA"/>
    <property type="match status" value="4"/>
</dbReference>
<dbReference type="InterPro" id="IPR015919">
    <property type="entry name" value="Cadherin-like_sf"/>
</dbReference>
<evidence type="ECO:0000256" key="16">
    <source>
        <dbReference type="SAM" id="Phobius"/>
    </source>
</evidence>
<accession>H3CWV4</accession>
<dbReference type="FunFam" id="2.60.40.60:FF:000373">
    <property type="entry name" value="Ventral neural cadherin"/>
    <property type="match status" value="1"/>
</dbReference>
<evidence type="ECO:0000256" key="15">
    <source>
        <dbReference type="RuleBase" id="RU004357"/>
    </source>
</evidence>
<evidence type="ECO:0000256" key="8">
    <source>
        <dbReference type="ARBA" id="ARBA00022889"/>
    </source>
</evidence>
<dbReference type="SUPFAM" id="SSF49313">
    <property type="entry name" value="Cadherin-like"/>
    <property type="match status" value="4"/>
</dbReference>
<dbReference type="GO" id="GO:0005509">
    <property type="term" value="F:calcium ion binding"/>
    <property type="evidence" value="ECO:0007669"/>
    <property type="project" value="UniProtKB-UniRule"/>
</dbReference>
<feature type="transmembrane region" description="Helical" evidence="16">
    <location>
        <begin position="566"/>
        <end position="597"/>
    </location>
</feature>
<dbReference type="Proteomes" id="UP000007303">
    <property type="component" value="Unassembled WGS sequence"/>
</dbReference>
<dbReference type="GO" id="GO:0008013">
    <property type="term" value="F:beta-catenin binding"/>
    <property type="evidence" value="ECO:0007669"/>
    <property type="project" value="TreeGrafter"/>
</dbReference>
<dbReference type="Gene3D" id="2.60.40.60">
    <property type="entry name" value="Cadherins"/>
    <property type="match status" value="4"/>
</dbReference>
<dbReference type="GO" id="GO:0005912">
    <property type="term" value="C:adherens junction"/>
    <property type="evidence" value="ECO:0007669"/>
    <property type="project" value="UniProtKB-SubCell"/>
</dbReference>
<dbReference type="FunCoup" id="H3CWV4">
    <property type="interactions" value="312"/>
</dbReference>
<reference evidence="19" key="1">
    <citation type="journal article" date="2004" name="Nature">
        <title>Genome duplication in the teleost fish Tetraodon nigroviridis reveals the early vertebrate proto-karyotype.</title>
        <authorList>
            <person name="Jaillon O."/>
            <person name="Aury J.-M."/>
            <person name="Brunet F."/>
            <person name="Petit J.-L."/>
            <person name="Stange-Thomann N."/>
            <person name="Mauceli E."/>
            <person name="Bouneau L."/>
            <person name="Fischer C."/>
            <person name="Ozouf-Costaz C."/>
            <person name="Bernot A."/>
            <person name="Nicaud S."/>
            <person name="Jaffe D."/>
            <person name="Fisher S."/>
            <person name="Lutfalla G."/>
            <person name="Dossat C."/>
            <person name="Segurens B."/>
            <person name="Dasilva C."/>
            <person name="Salanoubat M."/>
            <person name="Levy M."/>
            <person name="Boudet N."/>
            <person name="Castellano S."/>
            <person name="Anthouard V."/>
            <person name="Jubin C."/>
            <person name="Castelli V."/>
            <person name="Katinka M."/>
            <person name="Vacherie B."/>
            <person name="Biemont C."/>
            <person name="Skalli Z."/>
            <person name="Cattolico L."/>
            <person name="Poulain J."/>
            <person name="De Berardinis V."/>
            <person name="Cruaud C."/>
            <person name="Duprat S."/>
            <person name="Brottier P."/>
            <person name="Coutanceau J.-P."/>
            <person name="Gouzy J."/>
            <person name="Parra G."/>
            <person name="Lardier G."/>
            <person name="Chapple C."/>
            <person name="McKernan K.J."/>
            <person name="McEwan P."/>
            <person name="Bosak S."/>
            <person name="Kellis M."/>
            <person name="Volff J.-N."/>
            <person name="Guigo R."/>
            <person name="Zody M.C."/>
            <person name="Mesirov J."/>
            <person name="Lindblad-Toh K."/>
            <person name="Birren B."/>
            <person name="Nusbaum C."/>
            <person name="Kahn D."/>
            <person name="Robinson-Rechavi M."/>
            <person name="Laudet V."/>
            <person name="Schachter V."/>
            <person name="Quetier F."/>
            <person name="Saurin W."/>
            <person name="Scarpelli C."/>
            <person name="Wincker P."/>
            <person name="Lander E.S."/>
            <person name="Weissenbach J."/>
            <person name="Roest Crollius H."/>
        </authorList>
    </citation>
    <scope>NUCLEOTIDE SEQUENCE [LARGE SCALE GENOMIC DNA]</scope>
</reference>
<dbReference type="FunFam" id="4.10.900.10:FF:000001">
    <property type="entry name" value="Cadherin 2"/>
    <property type="match status" value="1"/>
</dbReference>
<dbReference type="FunFam" id="2.60.40.60:FF:000014">
    <property type="entry name" value="Cadherin 8"/>
    <property type="match status" value="1"/>
</dbReference>
<feature type="domain" description="Cadherin" evidence="17">
    <location>
        <begin position="36"/>
        <end position="116"/>
    </location>
</feature>
<dbReference type="GO" id="GO:0016342">
    <property type="term" value="C:catenin complex"/>
    <property type="evidence" value="ECO:0007669"/>
    <property type="project" value="TreeGrafter"/>
</dbReference>
<dbReference type="Ensembl" id="ENSTNIT00000012930.1">
    <property type="protein sequence ID" value="ENSTNIP00000012738.1"/>
    <property type="gene ID" value="ENSTNIG00000009849.1"/>
</dbReference>
<dbReference type="GO" id="GO:0016339">
    <property type="term" value="P:calcium-dependent cell-cell adhesion via plasma membrane cell adhesion molecules"/>
    <property type="evidence" value="ECO:0007669"/>
    <property type="project" value="TreeGrafter"/>
</dbReference>
<evidence type="ECO:0000256" key="11">
    <source>
        <dbReference type="ARBA" id="ARBA00023136"/>
    </source>
</evidence>
<feature type="domain" description="Cadherin" evidence="17">
    <location>
        <begin position="345"/>
        <end position="449"/>
    </location>
</feature>
<dbReference type="PRINTS" id="PR00205">
    <property type="entry name" value="CADHERIN"/>
</dbReference>
<dbReference type="GO" id="GO:0034332">
    <property type="term" value="P:adherens junction organization"/>
    <property type="evidence" value="ECO:0007669"/>
    <property type="project" value="TreeGrafter"/>
</dbReference>
<feature type="domain" description="Cadherin" evidence="17">
    <location>
        <begin position="230"/>
        <end position="344"/>
    </location>
</feature>
<evidence type="ECO:0000256" key="10">
    <source>
        <dbReference type="ARBA" id="ARBA00022989"/>
    </source>
</evidence>
<reference evidence="18" key="3">
    <citation type="submission" date="2025-09" db="UniProtKB">
        <authorList>
            <consortium name="Ensembl"/>
        </authorList>
    </citation>
    <scope>IDENTIFICATION</scope>
</reference>
<evidence type="ECO:0000313" key="19">
    <source>
        <dbReference type="Proteomes" id="UP000007303"/>
    </source>
</evidence>
<dbReference type="GeneTree" id="ENSGT00940000153691"/>
<dbReference type="STRING" id="99883.ENSTNIP00000012738"/>
<evidence type="ECO:0000256" key="14">
    <source>
        <dbReference type="RuleBase" id="RU003318"/>
    </source>
</evidence>
<dbReference type="PANTHER" id="PTHR24027:SF85">
    <property type="entry name" value="CADHERIN-11"/>
    <property type="match status" value="1"/>
</dbReference>
<keyword evidence="19" id="KW-1185">Reference proteome</keyword>
<evidence type="ECO:0000256" key="3">
    <source>
        <dbReference type="ARBA" id="ARBA00022475"/>
    </source>
</evidence>
<dbReference type="InterPro" id="IPR000233">
    <property type="entry name" value="Cadherin_Y-type_LIR"/>
</dbReference>
<dbReference type="GO" id="GO:0045296">
    <property type="term" value="F:cadherin binding"/>
    <property type="evidence" value="ECO:0007669"/>
    <property type="project" value="TreeGrafter"/>
</dbReference>
<keyword evidence="9" id="KW-0965">Cell junction</keyword>
<evidence type="ECO:0000256" key="1">
    <source>
        <dbReference type="ARBA" id="ARBA00004251"/>
    </source>
</evidence>
<keyword evidence="5" id="KW-0479">Metal-binding</keyword>
<dbReference type="GO" id="GO:0060041">
    <property type="term" value="P:retina development in camera-type eye"/>
    <property type="evidence" value="ECO:0007669"/>
    <property type="project" value="Ensembl"/>
</dbReference>
<evidence type="ECO:0000256" key="2">
    <source>
        <dbReference type="ARBA" id="ARBA00004536"/>
    </source>
</evidence>
<keyword evidence="4 14" id="KW-0812">Transmembrane</keyword>
<dbReference type="InterPro" id="IPR039808">
    <property type="entry name" value="Cadherin"/>
</dbReference>
<dbReference type="FunFam" id="2.60.40.60:FF:000009">
    <property type="entry name" value="Cadherin 24"/>
    <property type="match status" value="1"/>
</dbReference>
<dbReference type="GO" id="GO:0007043">
    <property type="term" value="P:cell-cell junction assembly"/>
    <property type="evidence" value="ECO:0007669"/>
    <property type="project" value="TreeGrafter"/>
</dbReference>
<reference evidence="18" key="2">
    <citation type="submission" date="2025-08" db="UniProtKB">
        <authorList>
            <consortium name="Ensembl"/>
        </authorList>
    </citation>
    <scope>IDENTIFICATION</scope>
</reference>
<dbReference type="PROSITE" id="PS00232">
    <property type="entry name" value="CADHERIN_1"/>
    <property type="match status" value="2"/>
</dbReference>
<dbReference type="FunFam" id="2.60.40.60:FF:000017">
    <property type="entry name" value="Cadherin 24"/>
    <property type="match status" value="1"/>
</dbReference>
<dbReference type="InParanoid" id="H3CWV4"/>
<dbReference type="GO" id="GO:0016477">
    <property type="term" value="P:cell migration"/>
    <property type="evidence" value="ECO:0007669"/>
    <property type="project" value="TreeGrafter"/>
</dbReference>
<keyword evidence="3" id="KW-1003">Cell membrane</keyword>
<evidence type="ECO:0000256" key="7">
    <source>
        <dbReference type="ARBA" id="ARBA00022837"/>
    </source>
</evidence>
<dbReference type="InterPro" id="IPR002126">
    <property type="entry name" value="Cadherin-like_dom"/>
</dbReference>
<dbReference type="OMA" id="ERYFVIN"/>
<dbReference type="InterPro" id="IPR027397">
    <property type="entry name" value="Catenin-bd_sf"/>
</dbReference>
<evidence type="ECO:0000259" key="17">
    <source>
        <dbReference type="PROSITE" id="PS50268"/>
    </source>
</evidence>
<evidence type="ECO:0000256" key="9">
    <source>
        <dbReference type="ARBA" id="ARBA00022949"/>
    </source>
</evidence>
<dbReference type="InterPro" id="IPR020894">
    <property type="entry name" value="Cadherin_CS"/>
</dbReference>
<name>H3CWV4_TETNG</name>
<feature type="domain" description="Cadherin" evidence="17">
    <location>
        <begin position="449"/>
        <end position="567"/>
    </location>
</feature>
<proteinExistence type="predicted"/>
<evidence type="ECO:0000256" key="12">
    <source>
        <dbReference type="ARBA" id="ARBA00023180"/>
    </source>
</evidence>
<dbReference type="CDD" id="cd11304">
    <property type="entry name" value="Cadherin_repeat"/>
    <property type="match status" value="4"/>
</dbReference>
<dbReference type="Pfam" id="PF01049">
    <property type="entry name" value="CADH_Y-type_LIR"/>
    <property type="match status" value="1"/>
</dbReference>
<dbReference type="PROSITE" id="PS50268">
    <property type="entry name" value="CADHERIN_2"/>
    <property type="match status" value="4"/>
</dbReference>
<evidence type="ECO:0000313" key="18">
    <source>
        <dbReference type="Ensembl" id="ENSTNIP00000012738.1"/>
    </source>
</evidence>
<organism evidence="18 19">
    <name type="scientific">Tetraodon nigroviridis</name>
    <name type="common">Spotted green pufferfish</name>
    <name type="synonym">Chelonodon nigroviridis</name>
    <dbReference type="NCBI Taxonomy" id="99883"/>
    <lineage>
        <taxon>Eukaryota</taxon>
        <taxon>Metazoa</taxon>
        <taxon>Chordata</taxon>
        <taxon>Craniata</taxon>
        <taxon>Vertebrata</taxon>
        <taxon>Euteleostomi</taxon>
        <taxon>Actinopterygii</taxon>
        <taxon>Neopterygii</taxon>
        <taxon>Teleostei</taxon>
        <taxon>Neoteleostei</taxon>
        <taxon>Acanthomorphata</taxon>
        <taxon>Eupercaria</taxon>
        <taxon>Tetraodontiformes</taxon>
        <taxon>Tetradontoidea</taxon>
        <taxon>Tetraodontidae</taxon>
        <taxon>Tetraodon</taxon>
    </lineage>
</organism>
<evidence type="ECO:0000256" key="4">
    <source>
        <dbReference type="ARBA" id="ARBA00022692"/>
    </source>
</evidence>
<keyword evidence="10 16" id="KW-1133">Transmembrane helix</keyword>
<dbReference type="GO" id="GO:0007156">
    <property type="term" value="P:homophilic cell adhesion via plasma membrane adhesion molecules"/>
    <property type="evidence" value="ECO:0007669"/>
    <property type="project" value="InterPro"/>
</dbReference>
<dbReference type="GO" id="GO:0044331">
    <property type="term" value="P:cell-cell adhesion mediated by cadherin"/>
    <property type="evidence" value="ECO:0007669"/>
    <property type="project" value="TreeGrafter"/>
</dbReference>
<dbReference type="GO" id="GO:0048840">
    <property type="term" value="P:otolith development"/>
    <property type="evidence" value="ECO:0007669"/>
    <property type="project" value="Ensembl"/>
</dbReference>
<dbReference type="Gene3D" id="4.10.900.10">
    <property type="entry name" value="TCF3-CBD (Catenin binding domain)"/>
    <property type="match status" value="1"/>
</dbReference>